<sequence length="417" mass="48726">MGKWNYRPRRRNYRQQNLWSWTSPPPQFDSELPPQPLQDNVPSWEKRFCCVIGSVPWRKLVAAKKFMSCHSNILDWDDSAVEEAFQNAKWRFWAEMNGLTCDVSLPDPDIYIDKIDWNPVIDPELMKELDQAYFAPPDDGEGNGKLWRKDKKIRNSFAAPSGGNSTNQVDGVNPWECNNAEFSGISQNKEHGWNQWNDPINTSKDVDNNDTSLDFNTTRGDRNVQDKAWGDHGKTSWDNSDCNKRNCDNNEDAPSDQGKTSWDNSDRNKRSCNNNNNFWEHSYRDCISRKGNGWDSIWDKSDWGWNRQEWNSTTNADDPWVSSSSQHLRAQNDRGWRNYGGDGARCWKQWDCHNNQNKDFDIRKTSSRREAWKGDFQRKEGSHNNVSGYKSSRFRGHENQTVDCWRRGNNKKRVSFA</sequence>
<dbReference type="Proteomes" id="UP000030645">
    <property type="component" value="Unassembled WGS sequence"/>
</dbReference>
<feature type="region of interest" description="Disordered" evidence="1">
    <location>
        <begin position="156"/>
        <end position="175"/>
    </location>
</feature>
<dbReference type="EMBL" id="KE345641">
    <property type="protein sequence ID" value="EXC10464.1"/>
    <property type="molecule type" value="Genomic_DNA"/>
</dbReference>
<dbReference type="OrthoDB" id="1888797at2759"/>
<evidence type="ECO:0000313" key="3">
    <source>
        <dbReference type="Proteomes" id="UP000030645"/>
    </source>
</evidence>
<dbReference type="AlphaFoldDB" id="W9S231"/>
<reference evidence="3" key="1">
    <citation type="submission" date="2013-01" db="EMBL/GenBank/DDBJ databases">
        <title>Draft Genome Sequence of a Mulberry Tree, Morus notabilis C.K. Schneid.</title>
        <authorList>
            <person name="He N."/>
            <person name="Zhao S."/>
        </authorList>
    </citation>
    <scope>NUCLEOTIDE SEQUENCE</scope>
</reference>
<accession>W9S231</accession>
<dbReference type="PANTHER" id="PTHR34567">
    <property type="entry name" value="FK506-BINDING-LIKE PROTEIN"/>
    <property type="match status" value="1"/>
</dbReference>
<gene>
    <name evidence="2" type="ORF">L484_008631</name>
</gene>
<dbReference type="STRING" id="981085.W9S231"/>
<protein>
    <submittedName>
        <fullName evidence="2">Uncharacterized protein</fullName>
    </submittedName>
</protein>
<keyword evidence="3" id="KW-1185">Reference proteome</keyword>
<dbReference type="PANTHER" id="PTHR34567:SF9">
    <property type="entry name" value="CONTAINING PROTEIN, PUTATIVE-RELATED"/>
    <property type="match status" value="1"/>
</dbReference>
<feature type="compositionally biased region" description="Polar residues" evidence="1">
    <location>
        <begin position="194"/>
        <end position="218"/>
    </location>
</feature>
<feature type="region of interest" description="Disordered" evidence="1">
    <location>
        <begin position="189"/>
        <end position="268"/>
    </location>
</feature>
<dbReference type="eggNOG" id="ENOG502R7RY">
    <property type="taxonomic scope" value="Eukaryota"/>
</dbReference>
<evidence type="ECO:0000313" key="2">
    <source>
        <dbReference type="EMBL" id="EXC10464.1"/>
    </source>
</evidence>
<organism evidence="2 3">
    <name type="scientific">Morus notabilis</name>
    <dbReference type="NCBI Taxonomy" id="981085"/>
    <lineage>
        <taxon>Eukaryota</taxon>
        <taxon>Viridiplantae</taxon>
        <taxon>Streptophyta</taxon>
        <taxon>Embryophyta</taxon>
        <taxon>Tracheophyta</taxon>
        <taxon>Spermatophyta</taxon>
        <taxon>Magnoliopsida</taxon>
        <taxon>eudicotyledons</taxon>
        <taxon>Gunneridae</taxon>
        <taxon>Pentapetalae</taxon>
        <taxon>rosids</taxon>
        <taxon>fabids</taxon>
        <taxon>Rosales</taxon>
        <taxon>Moraceae</taxon>
        <taxon>Moreae</taxon>
        <taxon>Morus</taxon>
    </lineage>
</organism>
<proteinExistence type="predicted"/>
<evidence type="ECO:0000256" key="1">
    <source>
        <dbReference type="SAM" id="MobiDB-lite"/>
    </source>
</evidence>
<dbReference type="KEGG" id="mnt:21391991"/>
<feature type="compositionally biased region" description="Basic and acidic residues" evidence="1">
    <location>
        <begin position="219"/>
        <end position="248"/>
    </location>
</feature>
<name>W9S231_9ROSA</name>